<dbReference type="InterPro" id="IPR027417">
    <property type="entry name" value="P-loop_NTPase"/>
</dbReference>
<dbReference type="CDD" id="cd14014">
    <property type="entry name" value="STKc_PknB_like"/>
    <property type="match status" value="1"/>
</dbReference>
<dbReference type="EMBL" id="CP012159">
    <property type="protein sequence ID" value="AKT37089.1"/>
    <property type="molecule type" value="Genomic_DNA"/>
</dbReference>
<dbReference type="GO" id="GO:0004016">
    <property type="term" value="F:adenylate cyclase activity"/>
    <property type="evidence" value="ECO:0007669"/>
    <property type="project" value="TreeGrafter"/>
</dbReference>
<organism evidence="4 5">
    <name type="scientific">Chondromyces crocatus</name>
    <dbReference type="NCBI Taxonomy" id="52"/>
    <lineage>
        <taxon>Bacteria</taxon>
        <taxon>Pseudomonadati</taxon>
        <taxon>Myxococcota</taxon>
        <taxon>Polyangia</taxon>
        <taxon>Polyangiales</taxon>
        <taxon>Polyangiaceae</taxon>
        <taxon>Chondromyces</taxon>
    </lineage>
</organism>
<dbReference type="Pfam" id="PF13191">
    <property type="entry name" value="AAA_16"/>
    <property type="match status" value="1"/>
</dbReference>
<dbReference type="SUPFAM" id="SSF52540">
    <property type="entry name" value="P-loop containing nucleoside triphosphate hydrolases"/>
    <property type="match status" value="1"/>
</dbReference>
<dbReference type="InterPro" id="IPR011009">
    <property type="entry name" value="Kinase-like_dom_sf"/>
</dbReference>
<dbReference type="STRING" id="52.CMC5_012150"/>
<name>A0A0K1E8B4_CHOCO</name>
<dbReference type="Proteomes" id="UP000067626">
    <property type="component" value="Chromosome"/>
</dbReference>
<dbReference type="InterPro" id="IPR008271">
    <property type="entry name" value="Ser/Thr_kinase_AS"/>
</dbReference>
<dbReference type="RefSeq" id="WP_050429503.1">
    <property type="nucleotide sequence ID" value="NZ_CP012159.1"/>
</dbReference>
<dbReference type="Pfam" id="PF00069">
    <property type="entry name" value="Pkinase"/>
    <property type="match status" value="1"/>
</dbReference>
<dbReference type="GO" id="GO:0004674">
    <property type="term" value="F:protein serine/threonine kinase activity"/>
    <property type="evidence" value="ECO:0007669"/>
    <property type="project" value="UniProtKB-EC"/>
</dbReference>
<proteinExistence type="predicted"/>
<keyword evidence="5" id="KW-1185">Reference proteome</keyword>
<dbReference type="OrthoDB" id="5476217at2"/>
<dbReference type="PROSITE" id="PS00108">
    <property type="entry name" value="PROTEIN_KINASE_ST"/>
    <property type="match status" value="1"/>
</dbReference>
<dbReference type="KEGG" id="ccro:CMC5_012150"/>
<keyword evidence="2" id="KW-0067">ATP-binding</keyword>
<evidence type="ECO:0000259" key="3">
    <source>
        <dbReference type="PROSITE" id="PS50011"/>
    </source>
</evidence>
<evidence type="ECO:0000313" key="5">
    <source>
        <dbReference type="Proteomes" id="UP000067626"/>
    </source>
</evidence>
<protein>
    <submittedName>
        <fullName evidence="4">Protein kinase</fullName>
        <ecNumber evidence="4">2.7.11.1</ecNumber>
    </submittedName>
</protein>
<evidence type="ECO:0000256" key="1">
    <source>
        <dbReference type="ARBA" id="ARBA00022741"/>
    </source>
</evidence>
<dbReference type="SUPFAM" id="SSF56112">
    <property type="entry name" value="Protein kinase-like (PK-like)"/>
    <property type="match status" value="1"/>
</dbReference>
<dbReference type="Gene3D" id="3.30.200.20">
    <property type="entry name" value="Phosphorylase Kinase, domain 1"/>
    <property type="match status" value="1"/>
</dbReference>
<gene>
    <name evidence="4" type="ORF">CMC5_012150</name>
</gene>
<keyword evidence="4" id="KW-0418">Kinase</keyword>
<dbReference type="InterPro" id="IPR011990">
    <property type="entry name" value="TPR-like_helical_dom_sf"/>
</dbReference>
<dbReference type="EC" id="2.7.11.1" evidence="4"/>
<dbReference type="GO" id="GO:0005737">
    <property type="term" value="C:cytoplasm"/>
    <property type="evidence" value="ECO:0007669"/>
    <property type="project" value="TreeGrafter"/>
</dbReference>
<dbReference type="SUPFAM" id="SSF48452">
    <property type="entry name" value="TPR-like"/>
    <property type="match status" value="1"/>
</dbReference>
<dbReference type="GO" id="GO:0005524">
    <property type="term" value="F:ATP binding"/>
    <property type="evidence" value="ECO:0007669"/>
    <property type="project" value="UniProtKB-KW"/>
</dbReference>
<dbReference type="Gene3D" id="1.10.510.10">
    <property type="entry name" value="Transferase(Phosphotransferase) domain 1"/>
    <property type="match status" value="1"/>
</dbReference>
<dbReference type="PANTHER" id="PTHR16305">
    <property type="entry name" value="TESTICULAR SOLUBLE ADENYLYL CYCLASE"/>
    <property type="match status" value="1"/>
</dbReference>
<evidence type="ECO:0000256" key="2">
    <source>
        <dbReference type="ARBA" id="ARBA00022840"/>
    </source>
</evidence>
<evidence type="ECO:0000313" key="4">
    <source>
        <dbReference type="EMBL" id="AKT37089.1"/>
    </source>
</evidence>
<keyword evidence="1" id="KW-0547">Nucleotide-binding</keyword>
<dbReference type="SMART" id="SM00220">
    <property type="entry name" value="S_TKc"/>
    <property type="match status" value="1"/>
</dbReference>
<dbReference type="PANTHER" id="PTHR16305:SF28">
    <property type="entry name" value="GUANYLATE CYCLASE DOMAIN-CONTAINING PROTEIN"/>
    <property type="match status" value="1"/>
</dbReference>
<dbReference type="PROSITE" id="PS50011">
    <property type="entry name" value="PROTEIN_KINASE_DOM"/>
    <property type="match status" value="1"/>
</dbReference>
<feature type="domain" description="Protein kinase" evidence="3">
    <location>
        <begin position="11"/>
        <end position="268"/>
    </location>
</feature>
<accession>A0A0K1E8B4</accession>
<reference evidence="4 5" key="1">
    <citation type="submission" date="2015-07" db="EMBL/GenBank/DDBJ databases">
        <title>Genome analysis of myxobacterium Chondromyces crocatus Cm c5 reveals a high potential for natural compound synthesis and the genetic basis for the loss of fruiting body formation.</title>
        <authorList>
            <person name="Zaburannyi N."/>
            <person name="Bunk B."/>
            <person name="Maier J."/>
            <person name="Overmann J."/>
            <person name="Mueller R."/>
        </authorList>
    </citation>
    <scope>NUCLEOTIDE SEQUENCE [LARGE SCALE GENOMIC DNA]</scope>
    <source>
        <strain evidence="4 5">Cm c5</strain>
    </source>
</reference>
<sequence length="1316" mass="141397">MRPGDVVADRFELEQLAGAGGMGAVYRARERYSGRLVALKILQPGPPEHAARFAREAQVLAELRHPGIVRYVAHGLTEGELPFLAMEWLDGEDLERRLGRGQLSVAEAIVLGRRVAEALAEAHARGVVHRDIKPGNLFLVDGDPGRVKILDFGVAHVAHTMISVTGGGGLVGTLGYMAPEQARGFREVDARADVYGLGCVLFECLTGRRPFAGEHVMAILVKVLIEEPPRPSHFRDDVPLSLDDLVSAMLAKDPADRPDDGARVAALLEEAGEGTPSQRPRWTIQPSLTAGEQRFVSVIVVGAEGSAVERADQRTLTELEVNAPFERLWAAVQPFGARLERVADRGAVATLSGEGSATDQATRAARCALAMRETLPTAPVAVATGRGVLEGAVPVGEAIDRAVGLLRAHERGASSRSPMIALSAVRLDEVTAGLLDARFDVSTDAAGLILRGVREAELEVGRTLLGKTLPCVGRERDISVLRGFYEECVSDPRARAVLITAEAGVGKSRLGQELLREIRPDDAAPLSTTSVSANRPPGSPEIWIARGDPMSAGSPLGMAAQIIQRAAGLRGGEPLAVRCQRIRARVARTFSGEEAQRIAELLGEIAGTPFSEEGRPHLAAVRRDAMLRADQMRRAFEEFIAAESAAQPVVVVFEDLHWGDLPSIQLIAAALRLARERPLFVLCLSRPDAHALFPRLVADLMAQEIRLDELSRRASVRLVRLALGDEVPEELVDRLVNQAAGNAFYLEELIRAVAEGRTGELPATVLAMVQARLSELPAEARRVMRAAAVFGQVFWKGGVRALLGGRGAAAGVDGWLASLSERELIAPQPSSAFQGEEEYRFRHGLVREAAYQMLTDRDRSTGHRLAGEWLVAADAHDAMALAEHFERGEEPARAATFFLQAAEQAMQANDLDAAIARAERSVSCGASKELRGAARRLQAEAHHWRGDVSEGGRCGEEARQLLPRGSSAWLSAAAEAAASALSRGARDDLIAIAEDLRRAVPTELEATDVAVLARVAQILLRAGLADAAAPLVAMLEAAPREAHADPHVAGQLAAVVGVRALFAGDVAASAMAFAESSALFEQAGDTRNAITTRVNHAVARLCLGSYPEAEAELRRALPEGERMGLYQLVTWIKHNLGIALLHQGELAEARALEEEAIEAGLVRGHVWTEVGARCTLALVLLRLGELEEAEREAKHAVQVCDASLPARCTALAVLAQTRLWQARAGEALGPATEAMQTLTDLGGLDEGEALVRLVYAEAQRACGQERAALEAISAARWRLLERAALIADETWRRRFLEAVPENNRTMALSKRWLEAV</sequence>
<dbReference type="InterPro" id="IPR000719">
    <property type="entry name" value="Prot_kinase_dom"/>
</dbReference>
<keyword evidence="4" id="KW-0808">Transferase</keyword>
<dbReference type="InterPro" id="IPR041664">
    <property type="entry name" value="AAA_16"/>
</dbReference>
<dbReference type="Gene3D" id="1.25.40.10">
    <property type="entry name" value="Tetratricopeptide repeat domain"/>
    <property type="match status" value="1"/>
</dbReference>